<evidence type="ECO:0000313" key="2">
    <source>
        <dbReference type="Proteomes" id="UP000037962"/>
    </source>
</evidence>
<comment type="caution">
    <text evidence="1">The sequence shown here is derived from an EMBL/GenBank/DDBJ whole genome shotgun (WGS) entry which is preliminary data.</text>
</comment>
<gene>
    <name evidence="1" type="ORF">AN912_25630</name>
</gene>
<sequence>MDRALRVGDERIARHVFDALDIKPLVLQERVGGSVMVLEKPSAPFSTIMTAGVARLPVDDGLPVELAVEVLPDQVGAALVTLQIVCDDIATKRRTPPIETPWCNDKPFLNGTRIYAIAATTSRHGAAFDTIRRSDGTPIGKVLTLRMLTAAESRVFAKRGWHGLAEAAGGADNLLDVTRSDAARPTILEVDGPMIVSKLHHQYPPRWITVGENDMYTSVTGRESQEYMDDPTNHEVTTRSAFAAKFPWIHEFLTTAAPNDIARFDDTSGAYTLEHDQPVWRTRCR</sequence>
<dbReference type="EMBL" id="LJFS01000047">
    <property type="protein sequence ID" value="KPG26231.1"/>
    <property type="molecule type" value="Genomic_DNA"/>
</dbReference>
<name>A0ABR5LKI6_9MYCO</name>
<accession>A0ABR5LKI6</accession>
<keyword evidence="2" id="KW-1185">Reference proteome</keyword>
<protein>
    <submittedName>
        <fullName evidence="1">Uncharacterized protein</fullName>
    </submittedName>
</protein>
<evidence type="ECO:0000313" key="1">
    <source>
        <dbReference type="EMBL" id="KPG26231.1"/>
    </source>
</evidence>
<proteinExistence type="predicted"/>
<reference evidence="1 2" key="1">
    <citation type="submission" date="2015-09" db="EMBL/GenBank/DDBJ databases">
        <title>Genome Sequences of Mycobacterium immunogenum Isolates, Recuperated from a Chloraminated Drinking Water Distribution System Simulator Subjected to Episodes of Nitrification.</title>
        <authorList>
            <person name="Gomez-Alvarez V."/>
            <person name="Revetta R.P."/>
        </authorList>
    </citation>
    <scope>NUCLEOTIDE SEQUENCE [LARGE SCALE GENOMIC DNA]</scope>
    <source>
        <strain evidence="1 2">H076</strain>
    </source>
</reference>
<dbReference type="RefSeq" id="WP_054430215.1">
    <property type="nucleotide sequence ID" value="NZ_LJFS01000047.1"/>
</dbReference>
<organism evidence="1 2">
    <name type="scientific">Mycobacteroides immunogenum</name>
    <dbReference type="NCBI Taxonomy" id="83262"/>
    <lineage>
        <taxon>Bacteria</taxon>
        <taxon>Bacillati</taxon>
        <taxon>Actinomycetota</taxon>
        <taxon>Actinomycetes</taxon>
        <taxon>Mycobacteriales</taxon>
        <taxon>Mycobacteriaceae</taxon>
        <taxon>Mycobacteroides</taxon>
    </lineage>
</organism>
<dbReference type="Proteomes" id="UP000037962">
    <property type="component" value="Unassembled WGS sequence"/>
</dbReference>